<evidence type="ECO:0000313" key="1">
    <source>
        <dbReference type="EMBL" id="GBM41230.1"/>
    </source>
</evidence>
<dbReference type="AlphaFoldDB" id="A0A4Y2FI31"/>
<gene>
    <name evidence="1" type="ORF">AVEN_180531_1</name>
</gene>
<name>A0A4Y2FI31_ARAVE</name>
<dbReference type="InterPro" id="IPR005312">
    <property type="entry name" value="DUF1759"/>
</dbReference>
<dbReference type="Pfam" id="PF03564">
    <property type="entry name" value="DUF1759"/>
    <property type="match status" value="1"/>
</dbReference>
<proteinExistence type="predicted"/>
<sequence>MDQPKISQLNAANLRKIADVSDEIIRGLKSIDKKATDRDPWLIYVTLQKHDAETQRAWAQETSDEDFPTFENFLKFLNNRCAYLETCGNNINHKINKYYS</sequence>
<comment type="caution">
    <text evidence="1">The sequence shown here is derived from an EMBL/GenBank/DDBJ whole genome shotgun (WGS) entry which is preliminary data.</text>
</comment>
<dbReference type="OrthoDB" id="6431417at2759"/>
<protein>
    <submittedName>
        <fullName evidence="1">Uncharacterized protein</fullName>
    </submittedName>
</protein>
<keyword evidence="2" id="KW-1185">Reference proteome</keyword>
<reference evidence="1 2" key="1">
    <citation type="journal article" date="2019" name="Sci. Rep.">
        <title>Orb-weaving spider Araneus ventricosus genome elucidates the spidroin gene catalogue.</title>
        <authorList>
            <person name="Kono N."/>
            <person name="Nakamura H."/>
            <person name="Ohtoshi R."/>
            <person name="Moran D.A.P."/>
            <person name="Shinohara A."/>
            <person name="Yoshida Y."/>
            <person name="Fujiwara M."/>
            <person name="Mori M."/>
            <person name="Tomita M."/>
            <person name="Arakawa K."/>
        </authorList>
    </citation>
    <scope>NUCLEOTIDE SEQUENCE [LARGE SCALE GENOMIC DNA]</scope>
</reference>
<organism evidence="1 2">
    <name type="scientific">Araneus ventricosus</name>
    <name type="common">Orbweaver spider</name>
    <name type="synonym">Epeira ventricosa</name>
    <dbReference type="NCBI Taxonomy" id="182803"/>
    <lineage>
        <taxon>Eukaryota</taxon>
        <taxon>Metazoa</taxon>
        <taxon>Ecdysozoa</taxon>
        <taxon>Arthropoda</taxon>
        <taxon>Chelicerata</taxon>
        <taxon>Arachnida</taxon>
        <taxon>Araneae</taxon>
        <taxon>Araneomorphae</taxon>
        <taxon>Entelegynae</taxon>
        <taxon>Araneoidea</taxon>
        <taxon>Araneidae</taxon>
        <taxon>Araneus</taxon>
    </lineage>
</organism>
<dbReference type="EMBL" id="BGPR01000957">
    <property type="protein sequence ID" value="GBM41230.1"/>
    <property type="molecule type" value="Genomic_DNA"/>
</dbReference>
<evidence type="ECO:0000313" key="2">
    <source>
        <dbReference type="Proteomes" id="UP000499080"/>
    </source>
</evidence>
<dbReference type="Proteomes" id="UP000499080">
    <property type="component" value="Unassembled WGS sequence"/>
</dbReference>
<accession>A0A4Y2FI31</accession>